<evidence type="ECO:0000259" key="6">
    <source>
        <dbReference type="Pfam" id="PF04542"/>
    </source>
</evidence>
<evidence type="ECO:0000256" key="3">
    <source>
        <dbReference type="ARBA" id="ARBA00023082"/>
    </source>
</evidence>
<proteinExistence type="inferred from homology"/>
<dbReference type="InterPro" id="IPR014284">
    <property type="entry name" value="RNA_pol_sigma-70_dom"/>
</dbReference>
<feature type="domain" description="RNA polymerase sigma factor 70 region 4 type 2" evidence="7">
    <location>
        <begin position="101"/>
        <end position="153"/>
    </location>
</feature>
<dbReference type="GO" id="GO:0003677">
    <property type="term" value="F:DNA binding"/>
    <property type="evidence" value="ECO:0007669"/>
    <property type="project" value="UniProtKB-KW"/>
</dbReference>
<evidence type="ECO:0000256" key="4">
    <source>
        <dbReference type="ARBA" id="ARBA00023125"/>
    </source>
</evidence>
<keyword evidence="9" id="KW-1185">Reference proteome</keyword>
<dbReference type="RefSeq" id="WP_212507413.1">
    <property type="nucleotide sequence ID" value="NZ_CP060696.1"/>
</dbReference>
<dbReference type="InterPro" id="IPR013325">
    <property type="entry name" value="RNA_pol_sigma_r2"/>
</dbReference>
<dbReference type="GO" id="GO:0016987">
    <property type="term" value="F:sigma factor activity"/>
    <property type="evidence" value="ECO:0007669"/>
    <property type="project" value="UniProtKB-KW"/>
</dbReference>
<evidence type="ECO:0000313" key="9">
    <source>
        <dbReference type="Proteomes" id="UP000516046"/>
    </source>
</evidence>
<dbReference type="Gene3D" id="1.10.10.10">
    <property type="entry name" value="Winged helix-like DNA-binding domain superfamily/Winged helix DNA-binding domain"/>
    <property type="match status" value="1"/>
</dbReference>
<dbReference type="InterPro" id="IPR007627">
    <property type="entry name" value="RNA_pol_sigma70_r2"/>
</dbReference>
<protein>
    <submittedName>
        <fullName evidence="8">RNA polymerase sigma factor</fullName>
    </submittedName>
</protein>
<dbReference type="PANTHER" id="PTHR43133:SF8">
    <property type="entry name" value="RNA POLYMERASE SIGMA FACTOR HI_1459-RELATED"/>
    <property type="match status" value="1"/>
</dbReference>
<reference evidence="8 9" key="1">
    <citation type="submission" date="2020-08" db="EMBL/GenBank/DDBJ databases">
        <authorList>
            <person name="Ren C."/>
            <person name="Gu Y."/>
            <person name="Xu Y."/>
        </authorList>
    </citation>
    <scope>NUCLEOTIDE SEQUENCE [LARGE SCALE GENOMIC DNA]</scope>
    <source>
        <strain evidence="8 9">LBM18003</strain>
    </source>
</reference>
<keyword evidence="2" id="KW-0805">Transcription regulation</keyword>
<dbReference type="Gene3D" id="1.10.1740.10">
    <property type="match status" value="1"/>
</dbReference>
<dbReference type="InterPro" id="IPR039425">
    <property type="entry name" value="RNA_pol_sigma-70-like"/>
</dbReference>
<evidence type="ECO:0000313" key="8">
    <source>
        <dbReference type="EMBL" id="QNO18350.1"/>
    </source>
</evidence>
<keyword evidence="3" id="KW-0731">Sigma factor</keyword>
<evidence type="ECO:0000256" key="1">
    <source>
        <dbReference type="ARBA" id="ARBA00010641"/>
    </source>
</evidence>
<feature type="domain" description="RNA polymerase sigma-70 region 2" evidence="6">
    <location>
        <begin position="15"/>
        <end position="82"/>
    </location>
</feature>
<comment type="similarity">
    <text evidence="1">Belongs to the sigma-70 factor family. ECF subfamily.</text>
</comment>
<evidence type="ECO:0000256" key="2">
    <source>
        <dbReference type="ARBA" id="ARBA00023015"/>
    </source>
</evidence>
<dbReference type="InterPro" id="IPR013249">
    <property type="entry name" value="RNA_pol_sigma70_r4_t2"/>
</dbReference>
<accession>A0A7G9WI38</accession>
<evidence type="ECO:0000256" key="5">
    <source>
        <dbReference type="ARBA" id="ARBA00023163"/>
    </source>
</evidence>
<dbReference type="InterPro" id="IPR013324">
    <property type="entry name" value="RNA_pol_sigma_r3/r4-like"/>
</dbReference>
<dbReference type="KEGG" id="caml:H6X83_01405"/>
<sequence>MKKELRSDAFLQDVMERWGDMVYRLALGHAGNIADAEDIYQDVFLRLLRDTTAFKTEEHLKAWLLRVTLNCCHDLARSTQRRGTLELSELIADESADPAAEELWQAVAVLPPKLLTVIHLFYAEGYTTEQIALLLHCRPATVRTRLHRARKELKQLLGGENDEECRLERVREPDAPSICAATAETARTGSRRL</sequence>
<dbReference type="SUPFAM" id="SSF88659">
    <property type="entry name" value="Sigma3 and sigma4 domains of RNA polymerase sigma factors"/>
    <property type="match status" value="1"/>
</dbReference>
<dbReference type="CDD" id="cd06171">
    <property type="entry name" value="Sigma70_r4"/>
    <property type="match status" value="1"/>
</dbReference>
<dbReference type="NCBIfam" id="TIGR02937">
    <property type="entry name" value="sigma70-ECF"/>
    <property type="match status" value="1"/>
</dbReference>
<evidence type="ECO:0000259" key="7">
    <source>
        <dbReference type="Pfam" id="PF08281"/>
    </source>
</evidence>
<dbReference type="EMBL" id="CP060696">
    <property type="protein sequence ID" value="QNO18350.1"/>
    <property type="molecule type" value="Genomic_DNA"/>
</dbReference>
<dbReference type="InterPro" id="IPR036388">
    <property type="entry name" value="WH-like_DNA-bd_sf"/>
</dbReference>
<dbReference type="PANTHER" id="PTHR43133">
    <property type="entry name" value="RNA POLYMERASE ECF-TYPE SIGMA FACTO"/>
    <property type="match status" value="1"/>
</dbReference>
<name>A0A7G9WI38_9FIRM</name>
<gene>
    <name evidence="8" type="ORF">H6X83_01405</name>
</gene>
<dbReference type="GO" id="GO:0006352">
    <property type="term" value="P:DNA-templated transcription initiation"/>
    <property type="evidence" value="ECO:0007669"/>
    <property type="project" value="InterPro"/>
</dbReference>
<keyword evidence="5" id="KW-0804">Transcription</keyword>
<keyword evidence="4" id="KW-0238">DNA-binding</keyword>
<dbReference type="Proteomes" id="UP000516046">
    <property type="component" value="Chromosome"/>
</dbReference>
<dbReference type="Pfam" id="PF04542">
    <property type="entry name" value="Sigma70_r2"/>
    <property type="match status" value="1"/>
</dbReference>
<dbReference type="Pfam" id="PF08281">
    <property type="entry name" value="Sigma70_r4_2"/>
    <property type="match status" value="1"/>
</dbReference>
<organism evidence="8 9">
    <name type="scientific">Caproicibacterium amylolyticum</name>
    <dbReference type="NCBI Taxonomy" id="2766537"/>
    <lineage>
        <taxon>Bacteria</taxon>
        <taxon>Bacillati</taxon>
        <taxon>Bacillota</taxon>
        <taxon>Clostridia</taxon>
        <taxon>Eubacteriales</taxon>
        <taxon>Oscillospiraceae</taxon>
        <taxon>Caproicibacterium</taxon>
    </lineage>
</organism>
<dbReference type="AlphaFoldDB" id="A0A7G9WI38"/>
<dbReference type="SUPFAM" id="SSF88946">
    <property type="entry name" value="Sigma2 domain of RNA polymerase sigma factors"/>
    <property type="match status" value="1"/>
</dbReference>